<dbReference type="Proteomes" id="UP001383192">
    <property type="component" value="Unassembled WGS sequence"/>
</dbReference>
<feature type="compositionally biased region" description="Low complexity" evidence="1">
    <location>
        <begin position="1"/>
        <end position="20"/>
    </location>
</feature>
<evidence type="ECO:0000313" key="3">
    <source>
        <dbReference type="Proteomes" id="UP001383192"/>
    </source>
</evidence>
<gene>
    <name evidence="2" type="ORF">VNI00_009434</name>
</gene>
<reference evidence="2 3" key="1">
    <citation type="submission" date="2024-01" db="EMBL/GenBank/DDBJ databases">
        <title>A draft genome for a cacao thread blight-causing isolate of Paramarasmius palmivorus.</title>
        <authorList>
            <person name="Baruah I.K."/>
            <person name="Bukari Y."/>
            <person name="Amoako-Attah I."/>
            <person name="Meinhardt L.W."/>
            <person name="Bailey B.A."/>
            <person name="Cohen S.P."/>
        </authorList>
    </citation>
    <scope>NUCLEOTIDE SEQUENCE [LARGE SCALE GENOMIC DNA]</scope>
    <source>
        <strain evidence="2 3">GH-12</strain>
    </source>
</reference>
<comment type="caution">
    <text evidence="2">The sequence shown here is derived from an EMBL/GenBank/DDBJ whole genome shotgun (WGS) entry which is preliminary data.</text>
</comment>
<evidence type="ECO:0000313" key="2">
    <source>
        <dbReference type="EMBL" id="KAK7040838.1"/>
    </source>
</evidence>
<sequence length="212" mass="22450">MASTESTAGSNNTTTNNASAFKGSDSSSLYSDAKCFDQLKGPGQAKFYTTNGRADKLVEGNITNNMSVIGGESLQLISIIVSYTFPVADADSSHNVGGSSDMTPAVPETPRLGSSEFKTDNFGNNSSIKGEPGGSYRFETTNGGKANTTRNDVDRDTAASSNADATPSKNFRSEHGGAQYEFQTNNINDGDGNYTINGERDETNQDMPDFVQ</sequence>
<name>A0AAW0CP75_9AGAR</name>
<organism evidence="2 3">
    <name type="scientific">Paramarasmius palmivorus</name>
    <dbReference type="NCBI Taxonomy" id="297713"/>
    <lineage>
        <taxon>Eukaryota</taxon>
        <taxon>Fungi</taxon>
        <taxon>Dikarya</taxon>
        <taxon>Basidiomycota</taxon>
        <taxon>Agaricomycotina</taxon>
        <taxon>Agaricomycetes</taxon>
        <taxon>Agaricomycetidae</taxon>
        <taxon>Agaricales</taxon>
        <taxon>Marasmiineae</taxon>
        <taxon>Marasmiaceae</taxon>
        <taxon>Paramarasmius</taxon>
    </lineage>
</organism>
<evidence type="ECO:0000256" key="1">
    <source>
        <dbReference type="SAM" id="MobiDB-lite"/>
    </source>
</evidence>
<feature type="region of interest" description="Disordered" evidence="1">
    <location>
        <begin position="95"/>
        <end position="212"/>
    </location>
</feature>
<dbReference type="AlphaFoldDB" id="A0AAW0CP75"/>
<keyword evidence="3" id="KW-1185">Reference proteome</keyword>
<accession>A0AAW0CP75</accession>
<protein>
    <submittedName>
        <fullName evidence="2">Uncharacterized protein</fullName>
    </submittedName>
</protein>
<feature type="compositionally biased region" description="Polar residues" evidence="1">
    <location>
        <begin position="158"/>
        <end position="170"/>
    </location>
</feature>
<feature type="compositionally biased region" description="Polar residues" evidence="1">
    <location>
        <begin position="138"/>
        <end position="150"/>
    </location>
</feature>
<proteinExistence type="predicted"/>
<dbReference type="EMBL" id="JAYKXP010000035">
    <property type="protein sequence ID" value="KAK7040838.1"/>
    <property type="molecule type" value="Genomic_DNA"/>
</dbReference>
<feature type="region of interest" description="Disordered" evidence="1">
    <location>
        <begin position="1"/>
        <end position="28"/>
    </location>
</feature>